<evidence type="ECO:0000259" key="4">
    <source>
        <dbReference type="Pfam" id="PF07687"/>
    </source>
</evidence>
<dbReference type="NCBIfam" id="NF006579">
    <property type="entry name" value="PRK09104.1"/>
    <property type="match status" value="1"/>
</dbReference>
<name>A0A6N9Q572_9BACL</name>
<dbReference type="InterPro" id="IPR011650">
    <property type="entry name" value="Peptidase_M20_dimer"/>
</dbReference>
<dbReference type="GO" id="GO:0008233">
    <property type="term" value="F:peptidase activity"/>
    <property type="evidence" value="ECO:0007669"/>
    <property type="project" value="UniProtKB-KW"/>
</dbReference>
<accession>A0A6N9Q572</accession>
<dbReference type="EMBL" id="SIJB01000029">
    <property type="protein sequence ID" value="NBI30009.1"/>
    <property type="molecule type" value="Genomic_DNA"/>
</dbReference>
<dbReference type="GO" id="GO:0046872">
    <property type="term" value="F:metal ion binding"/>
    <property type="evidence" value="ECO:0007669"/>
    <property type="project" value="UniProtKB-KW"/>
</dbReference>
<evidence type="ECO:0000313" key="5">
    <source>
        <dbReference type="EMBL" id="NBI30009.1"/>
    </source>
</evidence>
<keyword evidence="6" id="KW-1185">Reference proteome</keyword>
<dbReference type="Pfam" id="PF07687">
    <property type="entry name" value="M20_dimer"/>
    <property type="match status" value="1"/>
</dbReference>
<dbReference type="NCBIfam" id="NF006053">
    <property type="entry name" value="PRK08201.1"/>
    <property type="match status" value="1"/>
</dbReference>
<dbReference type="InterPro" id="IPR002933">
    <property type="entry name" value="Peptidase_M20"/>
</dbReference>
<evidence type="ECO:0000256" key="2">
    <source>
        <dbReference type="ARBA" id="ARBA00022723"/>
    </source>
</evidence>
<reference evidence="5 6" key="1">
    <citation type="submission" date="2019-01" db="EMBL/GenBank/DDBJ databases">
        <title>Chengkuizengella sp. nov., isolated from deep-sea sediment of East Pacific Ocean.</title>
        <authorList>
            <person name="Yang J."/>
            <person name="Lai Q."/>
            <person name="Shao Z."/>
        </authorList>
    </citation>
    <scope>NUCLEOTIDE SEQUENCE [LARGE SCALE GENOMIC DNA]</scope>
    <source>
        <strain evidence="5 6">YPA3-1-1</strain>
    </source>
</reference>
<sequence length="462" mass="51490">MEQIKSFLLKNKSTLLDELIECIQIPSISTVRSSKKDMYRCADYIKAYLSQIGLENVQYLDGGGYPAIYADWIHAKNKPTVLIYGHYDVQPAESLDGWISDPFLPEIRDDYVYGRGATDNKGQLFMQLKAIETLFQIHECLPVNVKLIIEGEEEIGSLTMTEIIEKHKDRLSADLLVVSDTGSLQKDAPAICYGLRGIIGFELSVQGPNRDLHSGSIYGGVVQNPIYALVHLLNSMKNELGVISIPGFYDDVQLLTDLEKESLNAISLSEEKLKEDIGVKQFFGEEGYSFLERVWVRPTLEVNGIEGGYQGEGMKSIIPEKAKVKVTCRIVPNQKGEVLQSIIEKHITKNIPAGVKVEVEWNKCSNPFYIQPEHPYLLKALNSLQSVFDKPVQLIRGGGTIAAVEMLNQSLNMPAVLIGFGHSSSNVHSVNENMSVEKFEKAILALCNYYLSLGSDHVEEES</sequence>
<dbReference type="SUPFAM" id="SSF53187">
    <property type="entry name" value="Zn-dependent exopeptidases"/>
    <property type="match status" value="1"/>
</dbReference>
<dbReference type="Gene3D" id="3.30.70.360">
    <property type="match status" value="1"/>
</dbReference>
<organism evidence="5 6">
    <name type="scientific">Chengkuizengella marina</name>
    <dbReference type="NCBI Taxonomy" id="2507566"/>
    <lineage>
        <taxon>Bacteria</taxon>
        <taxon>Bacillati</taxon>
        <taxon>Bacillota</taxon>
        <taxon>Bacilli</taxon>
        <taxon>Bacillales</taxon>
        <taxon>Paenibacillaceae</taxon>
        <taxon>Chengkuizengella</taxon>
    </lineage>
</organism>
<evidence type="ECO:0000313" key="6">
    <source>
        <dbReference type="Proteomes" id="UP000448943"/>
    </source>
</evidence>
<evidence type="ECO:0000256" key="1">
    <source>
        <dbReference type="ARBA" id="ARBA00022670"/>
    </source>
</evidence>
<dbReference type="AlphaFoldDB" id="A0A6N9Q572"/>
<proteinExistence type="predicted"/>
<feature type="domain" description="Peptidase M20 dimerisation" evidence="4">
    <location>
        <begin position="193"/>
        <end position="352"/>
    </location>
</feature>
<dbReference type="PANTHER" id="PTHR43270">
    <property type="entry name" value="BETA-ALA-HIS DIPEPTIDASE"/>
    <property type="match status" value="1"/>
</dbReference>
<dbReference type="InterPro" id="IPR051458">
    <property type="entry name" value="Cyt/Met_Dipeptidase"/>
</dbReference>
<keyword evidence="3" id="KW-0378">Hydrolase</keyword>
<dbReference type="OrthoDB" id="9761532at2"/>
<dbReference type="Pfam" id="PF01546">
    <property type="entry name" value="Peptidase_M20"/>
    <property type="match status" value="1"/>
</dbReference>
<dbReference type="PANTHER" id="PTHR43270:SF12">
    <property type="entry name" value="SUCCINYL-DIAMINOPIMELATE DESUCCINYLASE"/>
    <property type="match status" value="1"/>
</dbReference>
<evidence type="ECO:0000256" key="3">
    <source>
        <dbReference type="ARBA" id="ARBA00022801"/>
    </source>
</evidence>
<gene>
    <name evidence="5" type="ORF">ERL59_13740</name>
</gene>
<dbReference type="RefSeq" id="WP_160646819.1">
    <property type="nucleotide sequence ID" value="NZ_SIJB01000029.1"/>
</dbReference>
<dbReference type="Gene3D" id="3.40.630.10">
    <property type="entry name" value="Zn peptidases"/>
    <property type="match status" value="1"/>
</dbReference>
<protein>
    <submittedName>
        <fullName evidence="5">Dipeptidase</fullName>
    </submittedName>
</protein>
<keyword evidence="1" id="KW-0645">Protease</keyword>
<dbReference type="Proteomes" id="UP000448943">
    <property type="component" value="Unassembled WGS sequence"/>
</dbReference>
<dbReference type="GO" id="GO:0006508">
    <property type="term" value="P:proteolysis"/>
    <property type="evidence" value="ECO:0007669"/>
    <property type="project" value="UniProtKB-KW"/>
</dbReference>
<comment type="caution">
    <text evidence="5">The sequence shown here is derived from an EMBL/GenBank/DDBJ whole genome shotgun (WGS) entry which is preliminary data.</text>
</comment>
<dbReference type="NCBIfam" id="NF005914">
    <property type="entry name" value="PRK07907.1"/>
    <property type="match status" value="1"/>
</dbReference>
<keyword evidence="2" id="KW-0479">Metal-binding</keyword>